<feature type="chain" id="PRO_5040259393" description="Phytocyanin domain-containing protein" evidence="6">
    <location>
        <begin position="27"/>
        <end position="177"/>
    </location>
</feature>
<evidence type="ECO:0000259" key="7">
    <source>
        <dbReference type="PROSITE" id="PS51485"/>
    </source>
</evidence>
<dbReference type="GO" id="GO:0005886">
    <property type="term" value="C:plasma membrane"/>
    <property type="evidence" value="ECO:0007669"/>
    <property type="project" value="TreeGrafter"/>
</dbReference>
<evidence type="ECO:0000256" key="5">
    <source>
        <dbReference type="ARBA" id="ARBA00037626"/>
    </source>
</evidence>
<protein>
    <recommendedName>
        <fullName evidence="7">Phytocyanin domain-containing protein</fullName>
    </recommendedName>
</protein>
<comment type="caution">
    <text evidence="8">The sequence shown here is derived from an EMBL/GenBank/DDBJ whole genome shotgun (WGS) entry which is preliminary data.</text>
</comment>
<evidence type="ECO:0000313" key="8">
    <source>
        <dbReference type="EMBL" id="KAJ4842472.1"/>
    </source>
</evidence>
<name>A0A9Q0G3D3_9ROSI</name>
<feature type="domain" description="Phytocyanin" evidence="7">
    <location>
        <begin position="32"/>
        <end position="132"/>
    </location>
</feature>
<comment type="similarity">
    <text evidence="4">Belongs to the early nodulin-like (ENODL) family.</text>
</comment>
<dbReference type="InterPro" id="IPR039391">
    <property type="entry name" value="Phytocyanin-like"/>
</dbReference>
<dbReference type="Gene3D" id="2.60.40.420">
    <property type="entry name" value="Cupredoxins - blue copper proteins"/>
    <property type="match status" value="1"/>
</dbReference>
<evidence type="ECO:0000256" key="6">
    <source>
        <dbReference type="SAM" id="SignalP"/>
    </source>
</evidence>
<reference evidence="8" key="1">
    <citation type="submission" date="2022-02" db="EMBL/GenBank/DDBJ databases">
        <authorList>
            <person name="Henning P.M."/>
            <person name="McCubbin A.G."/>
            <person name="Shore J.S."/>
        </authorList>
    </citation>
    <scope>NUCLEOTIDE SEQUENCE</scope>
    <source>
        <strain evidence="8">F60SS</strain>
        <tissue evidence="8">Leaves</tissue>
    </source>
</reference>
<keyword evidence="1 6" id="KW-0732">Signal</keyword>
<organism evidence="8 9">
    <name type="scientific">Turnera subulata</name>
    <dbReference type="NCBI Taxonomy" id="218843"/>
    <lineage>
        <taxon>Eukaryota</taxon>
        <taxon>Viridiplantae</taxon>
        <taxon>Streptophyta</taxon>
        <taxon>Embryophyta</taxon>
        <taxon>Tracheophyta</taxon>
        <taxon>Spermatophyta</taxon>
        <taxon>Magnoliopsida</taxon>
        <taxon>eudicotyledons</taxon>
        <taxon>Gunneridae</taxon>
        <taxon>Pentapetalae</taxon>
        <taxon>rosids</taxon>
        <taxon>fabids</taxon>
        <taxon>Malpighiales</taxon>
        <taxon>Passifloraceae</taxon>
        <taxon>Turnera</taxon>
    </lineage>
</organism>
<proteinExistence type="inferred from homology"/>
<evidence type="ECO:0000256" key="3">
    <source>
        <dbReference type="ARBA" id="ARBA00023180"/>
    </source>
</evidence>
<feature type="signal peptide" evidence="6">
    <location>
        <begin position="1"/>
        <end position="26"/>
    </location>
</feature>
<keyword evidence="3" id="KW-0325">Glycoprotein</keyword>
<evidence type="ECO:0000256" key="1">
    <source>
        <dbReference type="ARBA" id="ARBA00022729"/>
    </source>
</evidence>
<dbReference type="AlphaFoldDB" id="A0A9Q0G3D3"/>
<gene>
    <name evidence="8" type="ORF">Tsubulata_001827</name>
</gene>
<dbReference type="PANTHER" id="PTHR33021:SF262">
    <property type="entry name" value="EARLY NODULIN-LIKE PROTEIN 20"/>
    <property type="match status" value="1"/>
</dbReference>
<dbReference type="PROSITE" id="PS51485">
    <property type="entry name" value="PHYTOCYANIN"/>
    <property type="match status" value="1"/>
</dbReference>
<dbReference type="OrthoDB" id="676939at2759"/>
<dbReference type="Proteomes" id="UP001141552">
    <property type="component" value="Unassembled WGS sequence"/>
</dbReference>
<keyword evidence="9" id="KW-1185">Reference proteome</keyword>
<dbReference type="EMBL" id="JAKUCV010002480">
    <property type="protein sequence ID" value="KAJ4842472.1"/>
    <property type="molecule type" value="Genomic_DNA"/>
</dbReference>
<keyword evidence="2" id="KW-1015">Disulfide bond</keyword>
<dbReference type="InterPro" id="IPR008972">
    <property type="entry name" value="Cupredoxin"/>
</dbReference>
<comment type="function">
    <text evidence="5">May act as a carbohydrate transporter.</text>
</comment>
<dbReference type="GO" id="GO:0009055">
    <property type="term" value="F:electron transfer activity"/>
    <property type="evidence" value="ECO:0007669"/>
    <property type="project" value="InterPro"/>
</dbReference>
<dbReference type="FunFam" id="2.60.40.420:FF:000018">
    <property type="entry name" value="Lamin-like protein"/>
    <property type="match status" value="1"/>
</dbReference>
<dbReference type="PANTHER" id="PTHR33021">
    <property type="entry name" value="BLUE COPPER PROTEIN"/>
    <property type="match status" value="1"/>
</dbReference>
<sequence length="177" mass="20438">MLFRIQVLNTMLVGLTTVMAMKMVSAEGRDPVLHRVGGGRYSWAPHVNFTQWATNQTFYVGDWLYFGFDRYRYNVLEVNKSSYENCYERNFMKNITRGGRDVFNLTEAKPYYFICGHGYCFQGMKVAVYVRYAPSDTMPPVFRTSPPSSRAPTVTLPLFATAVSLIISFFKFQESYI</sequence>
<evidence type="ECO:0000256" key="4">
    <source>
        <dbReference type="ARBA" id="ARBA00035011"/>
    </source>
</evidence>
<evidence type="ECO:0000256" key="2">
    <source>
        <dbReference type="ARBA" id="ARBA00023157"/>
    </source>
</evidence>
<evidence type="ECO:0000313" key="9">
    <source>
        <dbReference type="Proteomes" id="UP001141552"/>
    </source>
</evidence>
<accession>A0A9Q0G3D3</accession>
<dbReference type="InterPro" id="IPR003245">
    <property type="entry name" value="Phytocyanin_dom"/>
</dbReference>
<reference evidence="8" key="2">
    <citation type="journal article" date="2023" name="Plants (Basel)">
        <title>Annotation of the Turnera subulata (Passifloraceae) Draft Genome Reveals the S-Locus Evolved after the Divergence of Turneroideae from Passifloroideae in a Stepwise Manner.</title>
        <authorList>
            <person name="Henning P.M."/>
            <person name="Roalson E.H."/>
            <person name="Mir W."/>
            <person name="McCubbin A.G."/>
            <person name="Shore J.S."/>
        </authorList>
    </citation>
    <scope>NUCLEOTIDE SEQUENCE</scope>
    <source>
        <strain evidence="8">F60SS</strain>
    </source>
</reference>
<dbReference type="SUPFAM" id="SSF49503">
    <property type="entry name" value="Cupredoxins"/>
    <property type="match status" value="1"/>
</dbReference>
<dbReference type="Pfam" id="PF02298">
    <property type="entry name" value="Cu_bind_like"/>
    <property type="match status" value="1"/>
</dbReference>